<dbReference type="EMBL" id="JALBUR010000024">
    <property type="protein sequence ID" value="MDX8420162.1"/>
    <property type="molecule type" value="Genomic_DNA"/>
</dbReference>
<organism evidence="1 2">
    <name type="scientific">Grylomicrobium aquisgranensis</name>
    <dbReference type="NCBI Taxonomy" id="2926318"/>
    <lineage>
        <taxon>Bacteria</taxon>
        <taxon>Bacillati</taxon>
        <taxon>Bacillota</taxon>
        <taxon>Erysipelotrichia</taxon>
        <taxon>Erysipelotrichales</taxon>
        <taxon>Erysipelotrichaceae</taxon>
        <taxon>Grylomicrobium</taxon>
    </lineage>
</organism>
<sequence length="141" mass="16343">MNKKTLQEILAYLPGLQDHPDKFAYYGEPADAFYDEYDAEDEHGNHLVISQECNEMCETIGADLQNGESWEDWFSQQNKQPENLQKDFKPEDMDEQAIRAALLYLIDSLSFNDDLIDALKSGYFTRLIEQLSRIPAEEELN</sequence>
<name>A0AB35U2Z1_9FIRM</name>
<protein>
    <submittedName>
        <fullName evidence="1">Uncharacterized protein</fullName>
    </submittedName>
</protein>
<reference evidence="1 2" key="1">
    <citation type="submission" date="2022-03" db="EMBL/GenBank/DDBJ databases">
        <title>Novel taxa within the pig intestine.</title>
        <authorList>
            <person name="Wylensek D."/>
            <person name="Bishof K."/>
            <person name="Afrizal A."/>
            <person name="Clavel T."/>
        </authorList>
    </citation>
    <scope>NUCLEOTIDE SEQUENCE [LARGE SCALE GENOMIC DNA]</scope>
    <source>
        <strain evidence="1 2">CLA-KB-P133</strain>
    </source>
</reference>
<dbReference type="Proteomes" id="UP001286174">
    <property type="component" value="Unassembled WGS sequence"/>
</dbReference>
<gene>
    <name evidence="1" type="ORF">MOZ60_08655</name>
</gene>
<dbReference type="AlphaFoldDB" id="A0AB35U2Z1"/>
<evidence type="ECO:0000313" key="1">
    <source>
        <dbReference type="EMBL" id="MDX8420162.1"/>
    </source>
</evidence>
<comment type="caution">
    <text evidence="1">The sequence shown here is derived from an EMBL/GenBank/DDBJ whole genome shotgun (WGS) entry which is preliminary data.</text>
</comment>
<proteinExistence type="predicted"/>
<dbReference type="RefSeq" id="WP_370596377.1">
    <property type="nucleotide sequence ID" value="NZ_JALBUR010000024.1"/>
</dbReference>
<accession>A0AB35U2Z1</accession>
<keyword evidence="2" id="KW-1185">Reference proteome</keyword>
<evidence type="ECO:0000313" key="2">
    <source>
        <dbReference type="Proteomes" id="UP001286174"/>
    </source>
</evidence>